<reference evidence="2" key="1">
    <citation type="journal article" date="2014" name="Int. J. Syst. Evol. Microbiol.">
        <title>Complete genome sequence of Corynebacterium casei LMG S-19264T (=DSM 44701T), isolated from a smear-ripened cheese.</title>
        <authorList>
            <consortium name="US DOE Joint Genome Institute (JGI-PGF)"/>
            <person name="Walter F."/>
            <person name="Albersmeier A."/>
            <person name="Kalinowski J."/>
            <person name="Ruckert C."/>
        </authorList>
    </citation>
    <scope>NUCLEOTIDE SEQUENCE</scope>
    <source>
        <strain evidence="2">JCM 4834</strain>
    </source>
</reference>
<dbReference type="OrthoDB" id="4832786at2"/>
<dbReference type="EMBL" id="BMVX01000042">
    <property type="protein sequence ID" value="GGZ96441.1"/>
    <property type="molecule type" value="Genomic_DNA"/>
</dbReference>
<keyword evidence="1" id="KW-0812">Transmembrane</keyword>
<reference evidence="3 4" key="2">
    <citation type="submission" date="2017-09" db="EMBL/GenBank/DDBJ databases">
        <authorList>
            <person name="Lee N."/>
            <person name="Cho B.-K."/>
        </authorList>
    </citation>
    <scope>NUCLEOTIDE SEQUENCE [LARGE SCALE GENOMIC DNA]</scope>
    <source>
        <strain evidence="3 4">ATCC 27467</strain>
    </source>
</reference>
<sequence>MSVPGSPSPEAADLAARKGFGRLEHTFLPRKELDVRDGRRGLFMAGAIAGTAALGAGGVLLWTSYSRILALYPLFLTVLAVGALVKSPNFRRKVAGRRLHLFEQGLLVDSGGGRLFALRWEHAVHYQATVQEVIEYKGTTTPFKTSHVSTLVAPDGTRFDVTDSFADHGTWLPLIGEAIARAQAQRVWDAVRGGRKAAHGPFTLDATGISTTRGGTLPWSAVEAVDVSGGAVIVRRAGQPKPWARAEVKTVPNLLLFLTLAARLRRA</sequence>
<dbReference type="Proteomes" id="UP000326831">
    <property type="component" value="Chromosome"/>
</dbReference>
<evidence type="ECO:0000313" key="4">
    <source>
        <dbReference type="Proteomes" id="UP000326831"/>
    </source>
</evidence>
<dbReference type="Proteomes" id="UP000634660">
    <property type="component" value="Unassembled WGS sequence"/>
</dbReference>
<keyword evidence="1" id="KW-1133">Transmembrane helix</keyword>
<proteinExistence type="predicted"/>
<protein>
    <submittedName>
        <fullName evidence="3">Uncharacterized protein</fullName>
    </submittedName>
</protein>
<evidence type="ECO:0000256" key="1">
    <source>
        <dbReference type="SAM" id="Phobius"/>
    </source>
</evidence>
<dbReference type="EMBL" id="CP023701">
    <property type="protein sequence ID" value="QEU77042.1"/>
    <property type="molecule type" value="Genomic_DNA"/>
</dbReference>
<gene>
    <name evidence="3" type="ORF">CP968_00800</name>
    <name evidence="2" type="ORF">GCM10010371_65550</name>
</gene>
<organism evidence="3 4">
    <name type="scientific">Streptomyces subrutilus</name>
    <dbReference type="NCBI Taxonomy" id="36818"/>
    <lineage>
        <taxon>Bacteria</taxon>
        <taxon>Bacillati</taxon>
        <taxon>Actinomycetota</taxon>
        <taxon>Actinomycetes</taxon>
        <taxon>Kitasatosporales</taxon>
        <taxon>Streptomycetaceae</taxon>
        <taxon>Streptomyces</taxon>
    </lineage>
</organism>
<dbReference type="Pfam" id="PF20226">
    <property type="entry name" value="DUF6585"/>
    <property type="match status" value="1"/>
</dbReference>
<name>A0A5P2UCV8_9ACTN</name>
<dbReference type="RefSeq" id="WP_150516145.1">
    <property type="nucleotide sequence ID" value="NZ_CP023701.1"/>
</dbReference>
<feature type="transmembrane region" description="Helical" evidence="1">
    <location>
        <begin position="41"/>
        <end position="62"/>
    </location>
</feature>
<evidence type="ECO:0000313" key="3">
    <source>
        <dbReference type="EMBL" id="QEU77042.1"/>
    </source>
</evidence>
<keyword evidence="1" id="KW-0472">Membrane</keyword>
<reference evidence="2" key="3">
    <citation type="submission" date="2020-09" db="EMBL/GenBank/DDBJ databases">
        <authorList>
            <person name="Sun Q."/>
            <person name="Ohkuma M."/>
        </authorList>
    </citation>
    <scope>NUCLEOTIDE SEQUENCE</scope>
    <source>
        <strain evidence="2">JCM 4834</strain>
    </source>
</reference>
<dbReference type="InterPro" id="IPR046492">
    <property type="entry name" value="DUF6585"/>
</dbReference>
<dbReference type="AlphaFoldDB" id="A0A5P2UCV8"/>
<accession>A0A5P2UCV8</accession>
<feature type="transmembrane region" description="Helical" evidence="1">
    <location>
        <begin position="68"/>
        <end position="85"/>
    </location>
</feature>
<evidence type="ECO:0000313" key="2">
    <source>
        <dbReference type="EMBL" id="GGZ96441.1"/>
    </source>
</evidence>
<keyword evidence="4" id="KW-1185">Reference proteome</keyword>
<dbReference type="KEGG" id="ssub:CP968_00800"/>